<protein>
    <submittedName>
        <fullName evidence="1">Uncharacterized protein</fullName>
    </submittedName>
</protein>
<dbReference type="AlphaFoldDB" id="A0A392U4F9"/>
<name>A0A392U4F9_9FABA</name>
<reference evidence="1 2" key="1">
    <citation type="journal article" date="2018" name="Front. Plant Sci.">
        <title>Red Clover (Trifolium pratense) and Zigzag Clover (T. medium) - A Picture of Genomic Similarities and Differences.</title>
        <authorList>
            <person name="Dluhosova J."/>
            <person name="Istvanek J."/>
            <person name="Nedelnik J."/>
            <person name="Repkova J."/>
        </authorList>
    </citation>
    <scope>NUCLEOTIDE SEQUENCE [LARGE SCALE GENOMIC DNA]</scope>
    <source>
        <strain evidence="2">cv. 10/8</strain>
        <tissue evidence="1">Leaf</tissue>
    </source>
</reference>
<organism evidence="1 2">
    <name type="scientific">Trifolium medium</name>
    <dbReference type="NCBI Taxonomy" id="97028"/>
    <lineage>
        <taxon>Eukaryota</taxon>
        <taxon>Viridiplantae</taxon>
        <taxon>Streptophyta</taxon>
        <taxon>Embryophyta</taxon>
        <taxon>Tracheophyta</taxon>
        <taxon>Spermatophyta</taxon>
        <taxon>Magnoliopsida</taxon>
        <taxon>eudicotyledons</taxon>
        <taxon>Gunneridae</taxon>
        <taxon>Pentapetalae</taxon>
        <taxon>rosids</taxon>
        <taxon>fabids</taxon>
        <taxon>Fabales</taxon>
        <taxon>Fabaceae</taxon>
        <taxon>Papilionoideae</taxon>
        <taxon>50 kb inversion clade</taxon>
        <taxon>NPAAA clade</taxon>
        <taxon>Hologalegina</taxon>
        <taxon>IRL clade</taxon>
        <taxon>Trifolieae</taxon>
        <taxon>Trifolium</taxon>
    </lineage>
</organism>
<dbReference type="EMBL" id="LXQA010716152">
    <property type="protein sequence ID" value="MCI67400.1"/>
    <property type="molecule type" value="Genomic_DNA"/>
</dbReference>
<accession>A0A392U4F9</accession>
<proteinExistence type="predicted"/>
<feature type="non-terminal residue" evidence="1">
    <location>
        <position position="61"/>
    </location>
</feature>
<evidence type="ECO:0000313" key="1">
    <source>
        <dbReference type="EMBL" id="MCI67400.1"/>
    </source>
</evidence>
<dbReference type="Proteomes" id="UP000265520">
    <property type="component" value="Unassembled WGS sequence"/>
</dbReference>
<evidence type="ECO:0000313" key="2">
    <source>
        <dbReference type="Proteomes" id="UP000265520"/>
    </source>
</evidence>
<sequence>MEMETCFWRSGSLERYNFGEIWLFIHLGGRLKDLKRVSCWWRNVSLLGDPEDAISDWFSEG</sequence>
<keyword evidence="2" id="KW-1185">Reference proteome</keyword>
<comment type="caution">
    <text evidence="1">The sequence shown here is derived from an EMBL/GenBank/DDBJ whole genome shotgun (WGS) entry which is preliminary data.</text>
</comment>